<dbReference type="GeneID" id="100368522"/>
<evidence type="ECO:0000313" key="7">
    <source>
        <dbReference type="Proteomes" id="UP000694865"/>
    </source>
</evidence>
<feature type="domain" description="FMN hydroxy acid dehydrogenase" evidence="6">
    <location>
        <begin position="2"/>
        <end position="353"/>
    </location>
</feature>
<dbReference type="PROSITE" id="PS51349">
    <property type="entry name" value="FMN_HYDROXY_ACID_DH_2"/>
    <property type="match status" value="2"/>
</dbReference>
<accession>A0ABM0M8S6</accession>
<dbReference type="InterPro" id="IPR037396">
    <property type="entry name" value="FMN_HAD"/>
</dbReference>
<comment type="catalytic activity">
    <reaction evidence="4">
        <text>a (2S)-2-hydroxycarboxylate + O2 = a 2-oxocarboxylate + H2O2</text>
        <dbReference type="Rhea" id="RHEA:16789"/>
        <dbReference type="ChEBI" id="CHEBI:15379"/>
        <dbReference type="ChEBI" id="CHEBI:16240"/>
        <dbReference type="ChEBI" id="CHEBI:35179"/>
        <dbReference type="ChEBI" id="CHEBI:58123"/>
        <dbReference type="EC" id="1.1.3.15"/>
    </reaction>
    <physiologicalReaction direction="left-to-right" evidence="4">
        <dbReference type="Rhea" id="RHEA:16790"/>
    </physiologicalReaction>
</comment>
<comment type="cofactor">
    <cofactor evidence="1">
        <name>FMN</name>
        <dbReference type="ChEBI" id="CHEBI:58210"/>
    </cofactor>
</comment>
<organism evidence="7 8">
    <name type="scientific">Saccoglossus kowalevskii</name>
    <name type="common">Acorn worm</name>
    <dbReference type="NCBI Taxonomy" id="10224"/>
    <lineage>
        <taxon>Eukaryota</taxon>
        <taxon>Metazoa</taxon>
        <taxon>Hemichordata</taxon>
        <taxon>Enteropneusta</taxon>
        <taxon>Harrimaniidae</taxon>
        <taxon>Saccoglossus</taxon>
    </lineage>
</organism>
<evidence type="ECO:0000313" key="8">
    <source>
        <dbReference type="RefSeq" id="XP_006816417.1"/>
    </source>
</evidence>
<evidence type="ECO:0000256" key="3">
    <source>
        <dbReference type="ARBA" id="ARBA00024042"/>
    </source>
</evidence>
<dbReference type="Proteomes" id="UP000694865">
    <property type="component" value="Unplaced"/>
</dbReference>
<dbReference type="InterPro" id="IPR012133">
    <property type="entry name" value="Alpha-hydoxy_acid_DH_FMN"/>
</dbReference>
<gene>
    <name evidence="8" type="primary">LOC100368522</name>
</gene>
<dbReference type="Pfam" id="PF01070">
    <property type="entry name" value="FMN_dh"/>
    <property type="match status" value="2"/>
</dbReference>
<dbReference type="PANTHER" id="PTHR10578">
    <property type="entry name" value="S -2-HYDROXY-ACID OXIDASE-RELATED"/>
    <property type="match status" value="1"/>
</dbReference>
<evidence type="ECO:0000256" key="1">
    <source>
        <dbReference type="ARBA" id="ARBA00001917"/>
    </source>
</evidence>
<dbReference type="SUPFAM" id="SSF51395">
    <property type="entry name" value="FMN-linked oxidoreductases"/>
    <property type="match status" value="2"/>
</dbReference>
<dbReference type="RefSeq" id="XP_006816417.1">
    <property type="nucleotide sequence ID" value="XM_006816354.1"/>
</dbReference>
<dbReference type="Gene3D" id="3.20.20.70">
    <property type="entry name" value="Aldolase class I"/>
    <property type="match status" value="2"/>
</dbReference>
<evidence type="ECO:0000256" key="2">
    <source>
        <dbReference type="ARBA" id="ARBA00023002"/>
    </source>
</evidence>
<protein>
    <submittedName>
        <fullName evidence="8">Hydroxyacid oxidase 1-like</fullName>
    </submittedName>
</protein>
<dbReference type="PANTHER" id="PTHR10578:SF149">
    <property type="entry name" value="2-HYDROXYACID OXIDASE 2"/>
    <property type="match status" value="1"/>
</dbReference>
<evidence type="ECO:0000256" key="4">
    <source>
        <dbReference type="ARBA" id="ARBA00029325"/>
    </source>
</evidence>
<keyword evidence="2" id="KW-0560">Oxidoreductase</keyword>
<feature type="domain" description="FMN hydroxy acid dehydrogenase" evidence="6">
    <location>
        <begin position="387"/>
        <end position="486"/>
    </location>
</feature>
<evidence type="ECO:0000259" key="6">
    <source>
        <dbReference type="PROSITE" id="PS51349"/>
    </source>
</evidence>
<dbReference type="InterPro" id="IPR008259">
    <property type="entry name" value="FMN_hydac_DH_AS"/>
</dbReference>
<reference evidence="8" key="1">
    <citation type="submission" date="2025-08" db="UniProtKB">
        <authorList>
            <consortium name="RefSeq"/>
        </authorList>
    </citation>
    <scope>IDENTIFICATION</scope>
    <source>
        <tissue evidence="8">Testes</tissue>
    </source>
</reference>
<dbReference type="CDD" id="cd02809">
    <property type="entry name" value="alpha_hydroxyacid_oxid_FMN"/>
    <property type="match status" value="1"/>
</dbReference>
<dbReference type="InterPro" id="IPR013785">
    <property type="entry name" value="Aldolase_TIM"/>
</dbReference>
<dbReference type="PROSITE" id="PS00557">
    <property type="entry name" value="FMN_HYDROXY_ACID_DH_1"/>
    <property type="match status" value="1"/>
</dbReference>
<name>A0ABM0M8S6_SACKO</name>
<evidence type="ECO:0000256" key="5">
    <source>
        <dbReference type="ARBA" id="ARBA00029327"/>
    </source>
</evidence>
<keyword evidence="7" id="KW-1185">Reference proteome</keyword>
<comment type="similarity">
    <text evidence="3">Belongs to the FMN-dependent alpha-hydroxy acid dehydrogenase family.</text>
</comment>
<dbReference type="InterPro" id="IPR000262">
    <property type="entry name" value="FMN-dep_DH"/>
</dbReference>
<sequence>MASKEALVCLDDYEKYAKDHMEQKLLGYFIEGTDAEITLKENRTAFSRLKILPRILKDVSNVDLSTSILGQHLDFPVCIAPSAFHKLVSPGGELDTANAANAMGTCMVLSNLTTTSLEKVASLYHDSLKWFQLYIWECREFTVNLIRRAETAGFKSLVVTVDSSVKGNRRGPRFTFPPNIEAVHLPQGFKVRSGRSPCSLADPTLTWEFIAWMRSVTKLPIVLKGILSPEDALLAVEHKVDAIIVSNHGGRQLDTVPATIEMLPHIIAAVRGRIEVYVDGGVRTGTDVFKALAMGARAVFIGRPIIYGLKYAGEDGVKQVLQILKDELMRTMALSESMDVIPPRAYVDIFDYPCMLFKTSFKAQRIHEWGSKTVHASGWCVVRFKMASTEALVCLDDYEKYAKDHMEQKLLGYFIEGTDAEITLKENSTAFSRLKILPRVLKDVSNVDLSTSILGQHLDFPVCIAPSAFHKLVSPGGELDTANGKR</sequence>
<proteinExistence type="inferred from homology"/>
<comment type="catalytic activity">
    <reaction evidence="5">
        <text>2-hydroxyoctanoate + O2 = 2-oxooctanoate + H2O2</text>
        <dbReference type="Rhea" id="RHEA:67940"/>
        <dbReference type="ChEBI" id="CHEBI:15379"/>
        <dbReference type="ChEBI" id="CHEBI:16240"/>
        <dbReference type="ChEBI" id="CHEBI:133514"/>
        <dbReference type="ChEBI" id="CHEBI:176689"/>
    </reaction>
    <physiologicalReaction direction="left-to-right" evidence="5">
        <dbReference type="Rhea" id="RHEA:67941"/>
    </physiologicalReaction>
</comment>